<dbReference type="SUPFAM" id="SSF52266">
    <property type="entry name" value="SGNH hydrolase"/>
    <property type="match status" value="1"/>
</dbReference>
<dbReference type="PANTHER" id="PTHR37981">
    <property type="entry name" value="LIPASE 2"/>
    <property type="match status" value="1"/>
</dbReference>
<feature type="domain" description="Golvesin/Xly CBD-like" evidence="2">
    <location>
        <begin position="897"/>
        <end position="977"/>
    </location>
</feature>
<evidence type="ECO:0000256" key="1">
    <source>
        <dbReference type="SAM" id="MobiDB-lite"/>
    </source>
</evidence>
<sequence length="1306" mass="138223">MSLLQGGQSWAGQPAREAASVTAAAQDTGGIDAAQPQPPSQEDSPRVLAPDSVLPRTWKTSADRAVTVAGDGSGLHVLAADSSQAYQWRTVATLAEPGFGTDLWIGNACVTGSGKRAVVVYAPRDFTNKPELLERGGFATVVDLTDGKVTKLPDTVTLAYFNPGCGTGETAVLTQIGSDKDAQTRLLTVDTTTGTITHKQTENVQVTSAVPVGDRVIGAAAGRLISFDRDNHATELATTSGPAFQLHVDGEGGISFLDRTGDTARARRTANGHTTTFAHGPMGTLGLQAGTSGRVFLTGTPASTTTLPAPVQQLKVAADATVSSTGALAIDQVVSKSLRSHVSNPLAATAWNTPAPLQITTEVPSTGKKIPFTAGQSSSSPKNADKSASPALAGPRTPSAKGTTRTLAPAAAGDPNSTIDTDRTCSMPRNDPKQQAYQPTPNQVEWAADMAIRGNLTSAYIRQGGWRSAAGFGTVDPQGMFPLPALAGTNGGRIPAQVLLGVLTQESNLWQAEGGALPGQTSSTLASTNGFYGHPSSPATPQDHWQIHWDETDCGYGIGQQTDGMKIGGVGELPAVQQKAIALDYTSNIAVAAQTLAKKWNELHTVNPQPNAIKLNTDDPAAPENWFAALWNYNSGMNPYVPADPTAPWGLGYLNNPSNPLYPPDRHAFLDNNTYADAAHPQKWSYAEKVLGWGAWPIDTGRSYADTGEANKGNTAGYSPAWWSSDANRSTVKPGLDTFCKPTENACDPANPPRCEIDHMGPTCDPPHWYHVPQTSWKVYCPSSCGHEYLTYKTLKTELGNGNNGAGSMCNNTRPASGMLVVDNVPTGVPTFTDGCSKSNWTNEGTFSFSPFQADTKNHYEAKGDLHQIGGGFGDHFWYAHTRNTSTGIDLMKVTGNWTLNRTLDNQWARVFVHVPDTGAQTQQARYQISGLTSGGTRDRYLNQHSKANTWVELGAYQFNGSPKVSLSNETDDGIADDDIAWDAVAFQPLGQKPRNMVAVLGDSYSSGEGAGSYSPESDTGHDSPTWNACRRSANSWALKSALPDKPGSTIGERLSSSDGSIDLQNASCSGALTWNVRGKYTDASGNDIDTWPLSWNDPSKYAQGDGQFHEAAQLKSGVLSSDTTLVALTIGGNDAGFPNVVRMCATTGCPSESDVQHDIDGTIPKIQKVLEEIHGKAANAKIILMGYPQLFDESAVACVSGVGGAGMARLNAMARYMEGKQGQLVASLQAKGLPVTYESPDDDFAYKRACNNPEGINKVVTAPHGDGDFRCTTGGTWCVSRESYHPNGVGTTAYAQAFTRAITKP</sequence>
<evidence type="ECO:0000313" key="3">
    <source>
        <dbReference type="EMBL" id="WUT86585.1"/>
    </source>
</evidence>
<evidence type="ECO:0000313" key="4">
    <source>
        <dbReference type="Proteomes" id="UP001432060"/>
    </source>
</evidence>
<organism evidence="3 4">
    <name type="scientific">Streptomyces melanogenes</name>
    <dbReference type="NCBI Taxonomy" id="67326"/>
    <lineage>
        <taxon>Bacteria</taxon>
        <taxon>Bacillati</taxon>
        <taxon>Actinomycetota</taxon>
        <taxon>Actinomycetes</taxon>
        <taxon>Kitasatosporales</taxon>
        <taxon>Streptomycetaceae</taxon>
        <taxon>Streptomyces</taxon>
    </lineage>
</organism>
<dbReference type="Proteomes" id="UP001432060">
    <property type="component" value="Chromosome"/>
</dbReference>
<dbReference type="PANTHER" id="PTHR37981:SF1">
    <property type="entry name" value="SGNH HYDROLASE-TYPE ESTERASE DOMAIN-CONTAINING PROTEIN"/>
    <property type="match status" value="1"/>
</dbReference>
<evidence type="ECO:0000259" key="2">
    <source>
        <dbReference type="Pfam" id="PF25275"/>
    </source>
</evidence>
<protein>
    <submittedName>
        <fullName evidence="3">SGNH/GDSL hydrolase family protein</fullName>
    </submittedName>
</protein>
<dbReference type="EMBL" id="CP109019">
    <property type="protein sequence ID" value="WUT86585.1"/>
    <property type="molecule type" value="Genomic_DNA"/>
</dbReference>
<dbReference type="Pfam" id="PF25275">
    <property type="entry name" value="Golvesin_C"/>
    <property type="match status" value="1"/>
</dbReference>
<dbReference type="InterPro" id="IPR033803">
    <property type="entry name" value="CBD-like_Golvesin-Xly"/>
</dbReference>
<keyword evidence="4" id="KW-1185">Reference proteome</keyword>
<keyword evidence="3" id="KW-0378">Hydrolase</keyword>
<dbReference type="GO" id="GO:0016787">
    <property type="term" value="F:hydrolase activity"/>
    <property type="evidence" value="ECO:0007669"/>
    <property type="project" value="UniProtKB-KW"/>
</dbReference>
<reference evidence="3" key="1">
    <citation type="submission" date="2022-10" db="EMBL/GenBank/DDBJ databases">
        <title>The complete genomes of actinobacterial strains from the NBC collection.</title>
        <authorList>
            <person name="Joergensen T.S."/>
            <person name="Alvarez Arevalo M."/>
            <person name="Sterndorff E.B."/>
            <person name="Faurdal D."/>
            <person name="Vuksanovic O."/>
            <person name="Mourched A.-S."/>
            <person name="Charusanti P."/>
            <person name="Shaw S."/>
            <person name="Blin K."/>
            <person name="Weber T."/>
        </authorList>
    </citation>
    <scope>NUCLEOTIDE SEQUENCE</scope>
    <source>
        <strain evidence="3">NBC_00668</strain>
    </source>
</reference>
<feature type="region of interest" description="Disordered" evidence="1">
    <location>
        <begin position="1"/>
        <end position="51"/>
    </location>
</feature>
<dbReference type="InterPro" id="IPR036514">
    <property type="entry name" value="SGNH_hydro_sf"/>
</dbReference>
<dbReference type="RefSeq" id="WP_329403051.1">
    <property type="nucleotide sequence ID" value="NZ_CP109019.1"/>
</dbReference>
<name>A0ABZ1XVF6_9ACTN</name>
<dbReference type="InterPro" id="IPR037460">
    <property type="entry name" value="SEST-like"/>
</dbReference>
<accession>A0ABZ1XVF6</accession>
<dbReference type="Gene3D" id="3.40.50.1110">
    <property type="entry name" value="SGNH hydrolase"/>
    <property type="match status" value="1"/>
</dbReference>
<feature type="compositionally biased region" description="Polar residues" evidence="1">
    <location>
        <begin position="1"/>
        <end position="11"/>
    </location>
</feature>
<gene>
    <name evidence="3" type="ORF">OG515_32495</name>
</gene>
<dbReference type="CDD" id="cd01823">
    <property type="entry name" value="SEST_like"/>
    <property type="match status" value="1"/>
</dbReference>
<proteinExistence type="predicted"/>
<feature type="region of interest" description="Disordered" evidence="1">
    <location>
        <begin position="363"/>
        <end position="439"/>
    </location>
</feature>